<dbReference type="GO" id="GO:0005739">
    <property type="term" value="C:mitochondrion"/>
    <property type="evidence" value="ECO:0007669"/>
    <property type="project" value="TreeGrafter"/>
</dbReference>
<dbReference type="InterPro" id="IPR050743">
    <property type="entry name" value="2-oxoacid_DH_E2_comp"/>
</dbReference>
<organism evidence="6">
    <name type="scientific">Cuerna arida</name>
    <dbReference type="NCBI Taxonomy" id="1464854"/>
    <lineage>
        <taxon>Eukaryota</taxon>
        <taxon>Metazoa</taxon>
        <taxon>Ecdysozoa</taxon>
        <taxon>Arthropoda</taxon>
        <taxon>Hexapoda</taxon>
        <taxon>Insecta</taxon>
        <taxon>Pterygota</taxon>
        <taxon>Neoptera</taxon>
        <taxon>Paraneoptera</taxon>
        <taxon>Hemiptera</taxon>
        <taxon>Auchenorrhyncha</taxon>
        <taxon>Membracoidea</taxon>
        <taxon>Cicadellidae</taxon>
        <taxon>Cicadellinae</taxon>
        <taxon>Proconiini</taxon>
        <taxon>Cuerna</taxon>
    </lineage>
</organism>
<evidence type="ECO:0000259" key="5">
    <source>
        <dbReference type="PROSITE" id="PS51826"/>
    </source>
</evidence>
<dbReference type="FunFam" id="3.30.559.10:FF:000027">
    <property type="entry name" value="Dihydrolipoamide acetyltransferase component of pyruvate dehydrogenase complex"/>
    <property type="match status" value="1"/>
</dbReference>
<evidence type="ECO:0000313" key="6">
    <source>
        <dbReference type="EMBL" id="JAS54965.1"/>
    </source>
</evidence>
<feature type="domain" description="Peripheral subunit-binding (PSBD)" evidence="5">
    <location>
        <begin position="1"/>
        <end position="28"/>
    </location>
</feature>
<accession>A0A1B6FXP5</accession>
<dbReference type="AlphaFoldDB" id="A0A1B6FXP5"/>
<dbReference type="PROSITE" id="PS51826">
    <property type="entry name" value="PSBD"/>
    <property type="match status" value="1"/>
</dbReference>
<comment type="similarity">
    <text evidence="2">Belongs to the 2-oxoacid dehydrogenase family.</text>
</comment>
<name>A0A1B6FXP5_9HEMI</name>
<dbReference type="Pfam" id="PF00198">
    <property type="entry name" value="2-oxoacid_dh"/>
    <property type="match status" value="1"/>
</dbReference>
<reference evidence="6" key="1">
    <citation type="submission" date="2015-11" db="EMBL/GenBank/DDBJ databases">
        <title>De novo transcriptome assembly of four potential Pierce s Disease insect vectors from Arizona vineyards.</title>
        <authorList>
            <person name="Tassone E.E."/>
        </authorList>
    </citation>
    <scope>NUCLEOTIDE SEQUENCE</scope>
</reference>
<evidence type="ECO:0000256" key="3">
    <source>
        <dbReference type="ARBA" id="ARBA00022679"/>
    </source>
</evidence>
<evidence type="ECO:0000256" key="4">
    <source>
        <dbReference type="ARBA" id="ARBA00023315"/>
    </source>
</evidence>
<dbReference type="Gene3D" id="3.30.559.10">
    <property type="entry name" value="Chloramphenicol acetyltransferase-like domain"/>
    <property type="match status" value="1"/>
</dbReference>
<dbReference type="InterPro" id="IPR023213">
    <property type="entry name" value="CAT-like_dom_sf"/>
</dbReference>
<dbReference type="GO" id="GO:0031405">
    <property type="term" value="F:lipoic acid binding"/>
    <property type="evidence" value="ECO:0007669"/>
    <property type="project" value="TreeGrafter"/>
</dbReference>
<dbReference type="Pfam" id="PF02817">
    <property type="entry name" value="E3_binding"/>
    <property type="match status" value="1"/>
</dbReference>
<dbReference type="GO" id="GO:0016407">
    <property type="term" value="F:acetyltransferase activity"/>
    <property type="evidence" value="ECO:0007669"/>
    <property type="project" value="TreeGrafter"/>
</dbReference>
<dbReference type="InterPro" id="IPR001078">
    <property type="entry name" value="2-oxoacid_DH_actylTfrase"/>
</dbReference>
<dbReference type="EMBL" id="GECZ01014804">
    <property type="protein sequence ID" value="JAS54965.1"/>
    <property type="molecule type" value="Transcribed_RNA"/>
</dbReference>
<proteinExistence type="inferred from homology"/>
<evidence type="ECO:0000256" key="2">
    <source>
        <dbReference type="ARBA" id="ARBA00007317"/>
    </source>
</evidence>
<keyword evidence="4" id="KW-0012">Acyltransferase</keyword>
<dbReference type="InterPro" id="IPR036625">
    <property type="entry name" value="E3-bd_dom_sf"/>
</dbReference>
<dbReference type="PANTHER" id="PTHR43178:SF5">
    <property type="entry name" value="LIPOAMIDE ACYLTRANSFERASE COMPONENT OF BRANCHED-CHAIN ALPHA-KETO ACID DEHYDROGENASE COMPLEX, MITOCHONDRIAL"/>
    <property type="match status" value="1"/>
</dbReference>
<dbReference type="SUPFAM" id="SSF47005">
    <property type="entry name" value="Peripheral subunit-binding domain of 2-oxo acid dehydrogenase complex"/>
    <property type="match status" value="1"/>
</dbReference>
<dbReference type="InterPro" id="IPR004167">
    <property type="entry name" value="PSBD"/>
</dbReference>
<evidence type="ECO:0000256" key="1">
    <source>
        <dbReference type="ARBA" id="ARBA00001938"/>
    </source>
</evidence>
<comment type="cofactor">
    <cofactor evidence="1">
        <name>(R)-lipoate</name>
        <dbReference type="ChEBI" id="CHEBI:83088"/>
    </cofactor>
</comment>
<sequence>MEKKIKLSDVKGTGKGGRVMKEDILAFLDRSKGGGIGPPVTTRSPLTTVQKVMTRTMTESLKIPQFVFSDQVDVSRLVKLRSEAKEAASKRDIKLSYLPFFLKAFSKGLSEFPILNSSFDLEREEILYKKSHNIGIAVDSPSGLLVPNIKDVQTLSVIEIAKELNRLQLLAAKMKLSPSDLTGGTFSVSNIGAIASTTSAPLILPPEVCIVALGRIQRLPRFDSAGNVFPAHIISLSWSADHRIIDGATVARCFRVFQHYVENPAALLLDL</sequence>
<gene>
    <name evidence="6" type="ORF">g.15006</name>
</gene>
<dbReference type="SUPFAM" id="SSF52777">
    <property type="entry name" value="CoA-dependent acyltransferases"/>
    <property type="match status" value="1"/>
</dbReference>
<protein>
    <recommendedName>
        <fullName evidence="5">Peripheral subunit-binding (PSBD) domain-containing protein</fullName>
    </recommendedName>
</protein>
<dbReference type="Gene3D" id="4.10.320.10">
    <property type="entry name" value="E3-binding domain"/>
    <property type="match status" value="1"/>
</dbReference>
<dbReference type="PANTHER" id="PTHR43178">
    <property type="entry name" value="DIHYDROLIPOAMIDE ACETYLTRANSFERASE COMPONENT OF PYRUVATE DEHYDROGENASE COMPLEX"/>
    <property type="match status" value="1"/>
</dbReference>
<keyword evidence="3" id="KW-0808">Transferase</keyword>